<sequence length="125" mass="13495">MTYYLLRCDSKVRQTRAPISKLIRMTIETGSITASVAAVDVVMFLMGKLNFLSGSITPSIILAKLYSNTTLAILNSRRNLSGGDEVSISGQPLSMIAFEQTPDHNILSVSSASEDSSSRGTKTFT</sequence>
<organism evidence="1 2">
    <name type="scientific">Pluteus cervinus</name>
    <dbReference type="NCBI Taxonomy" id="181527"/>
    <lineage>
        <taxon>Eukaryota</taxon>
        <taxon>Fungi</taxon>
        <taxon>Dikarya</taxon>
        <taxon>Basidiomycota</taxon>
        <taxon>Agaricomycotina</taxon>
        <taxon>Agaricomycetes</taxon>
        <taxon>Agaricomycetidae</taxon>
        <taxon>Agaricales</taxon>
        <taxon>Pluteineae</taxon>
        <taxon>Pluteaceae</taxon>
        <taxon>Pluteus</taxon>
    </lineage>
</organism>
<evidence type="ECO:0000313" key="1">
    <source>
        <dbReference type="EMBL" id="TFK74298.1"/>
    </source>
</evidence>
<proteinExistence type="predicted"/>
<protein>
    <submittedName>
        <fullName evidence="1">Uncharacterized protein</fullName>
    </submittedName>
</protein>
<dbReference type="Proteomes" id="UP000308600">
    <property type="component" value="Unassembled WGS sequence"/>
</dbReference>
<gene>
    <name evidence="1" type="ORF">BDN72DRAFT_80778</name>
</gene>
<keyword evidence="2" id="KW-1185">Reference proteome</keyword>
<evidence type="ECO:0000313" key="2">
    <source>
        <dbReference type="Proteomes" id="UP000308600"/>
    </source>
</evidence>
<reference evidence="1 2" key="1">
    <citation type="journal article" date="2019" name="Nat. Ecol. Evol.">
        <title>Megaphylogeny resolves global patterns of mushroom evolution.</title>
        <authorList>
            <person name="Varga T."/>
            <person name="Krizsan K."/>
            <person name="Foldi C."/>
            <person name="Dima B."/>
            <person name="Sanchez-Garcia M."/>
            <person name="Sanchez-Ramirez S."/>
            <person name="Szollosi G.J."/>
            <person name="Szarkandi J.G."/>
            <person name="Papp V."/>
            <person name="Albert L."/>
            <person name="Andreopoulos W."/>
            <person name="Angelini C."/>
            <person name="Antonin V."/>
            <person name="Barry K.W."/>
            <person name="Bougher N.L."/>
            <person name="Buchanan P."/>
            <person name="Buyck B."/>
            <person name="Bense V."/>
            <person name="Catcheside P."/>
            <person name="Chovatia M."/>
            <person name="Cooper J."/>
            <person name="Damon W."/>
            <person name="Desjardin D."/>
            <person name="Finy P."/>
            <person name="Geml J."/>
            <person name="Haridas S."/>
            <person name="Hughes K."/>
            <person name="Justo A."/>
            <person name="Karasinski D."/>
            <person name="Kautmanova I."/>
            <person name="Kiss B."/>
            <person name="Kocsube S."/>
            <person name="Kotiranta H."/>
            <person name="LaButti K.M."/>
            <person name="Lechner B.E."/>
            <person name="Liimatainen K."/>
            <person name="Lipzen A."/>
            <person name="Lukacs Z."/>
            <person name="Mihaltcheva S."/>
            <person name="Morgado L.N."/>
            <person name="Niskanen T."/>
            <person name="Noordeloos M.E."/>
            <person name="Ohm R.A."/>
            <person name="Ortiz-Santana B."/>
            <person name="Ovrebo C."/>
            <person name="Racz N."/>
            <person name="Riley R."/>
            <person name="Savchenko A."/>
            <person name="Shiryaev A."/>
            <person name="Soop K."/>
            <person name="Spirin V."/>
            <person name="Szebenyi C."/>
            <person name="Tomsovsky M."/>
            <person name="Tulloss R.E."/>
            <person name="Uehling J."/>
            <person name="Grigoriev I.V."/>
            <person name="Vagvolgyi C."/>
            <person name="Papp T."/>
            <person name="Martin F.M."/>
            <person name="Miettinen O."/>
            <person name="Hibbett D.S."/>
            <person name="Nagy L.G."/>
        </authorList>
    </citation>
    <scope>NUCLEOTIDE SEQUENCE [LARGE SCALE GENOMIC DNA]</scope>
    <source>
        <strain evidence="1 2">NL-1719</strain>
    </source>
</reference>
<accession>A0ACD3B8D1</accession>
<name>A0ACD3B8D1_9AGAR</name>
<dbReference type="EMBL" id="ML208269">
    <property type="protein sequence ID" value="TFK74298.1"/>
    <property type="molecule type" value="Genomic_DNA"/>
</dbReference>